<reference evidence="2 3" key="1">
    <citation type="submission" date="2019-02" db="EMBL/GenBank/DDBJ databases">
        <title>Deep-cultivation of Planctomycetes and their phenomic and genomic characterization uncovers novel biology.</title>
        <authorList>
            <person name="Wiegand S."/>
            <person name="Jogler M."/>
            <person name="Boedeker C."/>
            <person name="Pinto D."/>
            <person name="Vollmers J."/>
            <person name="Rivas-Marin E."/>
            <person name="Kohn T."/>
            <person name="Peeters S.H."/>
            <person name="Heuer A."/>
            <person name="Rast P."/>
            <person name="Oberbeckmann S."/>
            <person name="Bunk B."/>
            <person name="Jeske O."/>
            <person name="Meyerdierks A."/>
            <person name="Storesund J.E."/>
            <person name="Kallscheuer N."/>
            <person name="Luecker S."/>
            <person name="Lage O.M."/>
            <person name="Pohl T."/>
            <person name="Merkel B.J."/>
            <person name="Hornburger P."/>
            <person name="Mueller R.-W."/>
            <person name="Bruemmer F."/>
            <person name="Labrenz M."/>
            <person name="Spormann A.M."/>
            <person name="Op den Camp H."/>
            <person name="Overmann J."/>
            <person name="Amann R."/>
            <person name="Jetten M.S.M."/>
            <person name="Mascher T."/>
            <person name="Medema M.H."/>
            <person name="Devos D.P."/>
            <person name="Kaster A.-K."/>
            <person name="Ovreas L."/>
            <person name="Rohde M."/>
            <person name="Galperin M.Y."/>
            <person name="Jogler C."/>
        </authorList>
    </citation>
    <scope>NUCLEOTIDE SEQUENCE [LARGE SCALE GENOMIC DNA]</scope>
    <source>
        <strain evidence="2 3">Poly24</strain>
    </source>
</reference>
<evidence type="ECO:0000313" key="2">
    <source>
        <dbReference type="EMBL" id="QDV66433.1"/>
    </source>
</evidence>
<dbReference type="Proteomes" id="UP000315082">
    <property type="component" value="Chromosome"/>
</dbReference>
<protein>
    <submittedName>
        <fullName evidence="2">Uncharacterized protein</fullName>
    </submittedName>
</protein>
<proteinExistence type="predicted"/>
<evidence type="ECO:0000313" key="3">
    <source>
        <dbReference type="Proteomes" id="UP000315082"/>
    </source>
</evidence>
<dbReference type="AlphaFoldDB" id="A0A518JLL1"/>
<dbReference type="EMBL" id="CP036348">
    <property type="protein sequence ID" value="QDV66433.1"/>
    <property type="molecule type" value="Genomic_DNA"/>
</dbReference>
<keyword evidence="3" id="KW-1185">Reference proteome</keyword>
<keyword evidence="1" id="KW-0732">Signal</keyword>
<gene>
    <name evidence="2" type="ORF">Poly24_01190</name>
</gene>
<feature type="chain" id="PRO_5021961279" evidence="1">
    <location>
        <begin position="27"/>
        <end position="119"/>
    </location>
</feature>
<evidence type="ECO:0000256" key="1">
    <source>
        <dbReference type="SAM" id="SignalP"/>
    </source>
</evidence>
<dbReference type="OrthoDB" id="282801at2"/>
<feature type="signal peptide" evidence="1">
    <location>
        <begin position="1"/>
        <end position="26"/>
    </location>
</feature>
<dbReference type="RefSeq" id="WP_145088962.1">
    <property type="nucleotide sequence ID" value="NZ_CP036348.1"/>
</dbReference>
<accession>A0A518JLL1</accession>
<sequence precursor="true">MKVQKLIAIAARLLICIVLAPGLATASNGSLEDAINKLSDDIAEFLESQEKASVAIGEFSGPDGGTVGRSIQQRLKENRVAKKIEIRKLGARMKIRGSFSLESQQTFSARLGQYSIFQP</sequence>
<dbReference type="KEGG" id="rcf:Poly24_01190"/>
<organism evidence="2 3">
    <name type="scientific">Rosistilla carotiformis</name>
    <dbReference type="NCBI Taxonomy" id="2528017"/>
    <lineage>
        <taxon>Bacteria</taxon>
        <taxon>Pseudomonadati</taxon>
        <taxon>Planctomycetota</taxon>
        <taxon>Planctomycetia</taxon>
        <taxon>Pirellulales</taxon>
        <taxon>Pirellulaceae</taxon>
        <taxon>Rosistilla</taxon>
    </lineage>
</organism>
<name>A0A518JLL1_9BACT</name>